<protein>
    <recommendedName>
        <fullName evidence="2">DUF6286 domain-containing protein</fullName>
    </recommendedName>
</protein>
<dbReference type="AlphaFoldDB" id="A0A1H0Y035"/>
<gene>
    <name evidence="3" type="ORF">SAMN04489718_0136</name>
</gene>
<evidence type="ECO:0000256" key="1">
    <source>
        <dbReference type="SAM" id="Phobius"/>
    </source>
</evidence>
<feature type="transmembrane region" description="Helical" evidence="1">
    <location>
        <begin position="59"/>
        <end position="79"/>
    </location>
</feature>
<sequence length="177" mass="18960">MRPFVRFLTALLGLLLLAAGAVLLAELVWTAIPPLEGTFLLERTSLEAELRTLSWNAPVVRAGAAVTAVLGALLLLFGLRAGRGDVRLHDPAEGVAVVTGPRSLARLVGRKVREQEGVAKATVVARRKAVRVTAVSEFTEVGDLERRLADTARATIDDLPLVTTPRVSVTVRPTKRS</sequence>
<reference evidence="4" key="1">
    <citation type="submission" date="2016-10" db="EMBL/GenBank/DDBJ databases">
        <authorList>
            <person name="Varghese N."/>
            <person name="Submissions S."/>
        </authorList>
    </citation>
    <scope>NUCLEOTIDE SEQUENCE [LARGE SCALE GENOMIC DNA]</scope>
    <source>
        <strain evidence="4">DSM 45459</strain>
    </source>
</reference>
<accession>A0A1H0Y035</accession>
<keyword evidence="1" id="KW-0472">Membrane</keyword>
<keyword evidence="1" id="KW-1133">Transmembrane helix</keyword>
<evidence type="ECO:0000313" key="3">
    <source>
        <dbReference type="EMBL" id="SDQ08480.1"/>
    </source>
</evidence>
<name>A0A1H0Y035_9ACTN</name>
<dbReference type="EMBL" id="FNKO01000001">
    <property type="protein sequence ID" value="SDQ08480.1"/>
    <property type="molecule type" value="Genomic_DNA"/>
</dbReference>
<dbReference type="STRING" id="995062.SAMN04489718_0136"/>
<dbReference type="OrthoDB" id="5191564at2"/>
<keyword evidence="4" id="KW-1185">Reference proteome</keyword>
<evidence type="ECO:0000259" key="2">
    <source>
        <dbReference type="Pfam" id="PF19803"/>
    </source>
</evidence>
<feature type="domain" description="DUF6286" evidence="2">
    <location>
        <begin position="69"/>
        <end position="172"/>
    </location>
</feature>
<dbReference type="InterPro" id="IPR046253">
    <property type="entry name" value="DUF6286"/>
</dbReference>
<dbReference type="Pfam" id="PF19803">
    <property type="entry name" value="DUF6286"/>
    <property type="match status" value="1"/>
</dbReference>
<organism evidence="3 4">
    <name type="scientific">Actinopolyspora saharensis</name>
    <dbReference type="NCBI Taxonomy" id="995062"/>
    <lineage>
        <taxon>Bacteria</taxon>
        <taxon>Bacillati</taxon>
        <taxon>Actinomycetota</taxon>
        <taxon>Actinomycetes</taxon>
        <taxon>Actinopolysporales</taxon>
        <taxon>Actinopolysporaceae</taxon>
        <taxon>Actinopolyspora</taxon>
    </lineage>
</organism>
<keyword evidence="1" id="KW-0812">Transmembrane</keyword>
<evidence type="ECO:0000313" key="4">
    <source>
        <dbReference type="Proteomes" id="UP000199301"/>
    </source>
</evidence>
<dbReference type="Proteomes" id="UP000199301">
    <property type="component" value="Unassembled WGS sequence"/>
</dbReference>
<dbReference type="RefSeq" id="WP_092520274.1">
    <property type="nucleotide sequence ID" value="NZ_FNKO01000001.1"/>
</dbReference>
<proteinExistence type="predicted"/>